<evidence type="ECO:0000256" key="8">
    <source>
        <dbReference type="ARBA" id="ARBA00022837"/>
    </source>
</evidence>
<evidence type="ECO:0000256" key="5">
    <source>
        <dbReference type="ARBA" id="ARBA00022723"/>
    </source>
</evidence>
<evidence type="ECO:0000313" key="15">
    <source>
        <dbReference type="Proteomes" id="UP001497512"/>
    </source>
</evidence>
<gene>
    <name evidence="14" type="ORF">CSSPTR1EN2_LOCUS9415</name>
</gene>
<keyword evidence="10" id="KW-0443">Lipid metabolism</keyword>
<dbReference type="Proteomes" id="UP001497512">
    <property type="component" value="Chromosome 17"/>
</dbReference>
<keyword evidence="9 11" id="KW-0442">Lipid degradation</keyword>
<accession>A0ABP0TYY1</accession>
<evidence type="ECO:0000259" key="13">
    <source>
        <dbReference type="PROSITE" id="PS50035"/>
    </source>
</evidence>
<keyword evidence="5" id="KW-0479">Metal-binding</keyword>
<dbReference type="InterPro" id="IPR015679">
    <property type="entry name" value="PLipase_D_fam"/>
</dbReference>
<evidence type="ECO:0000256" key="10">
    <source>
        <dbReference type="ARBA" id="ARBA00023098"/>
    </source>
</evidence>
<keyword evidence="15" id="KW-1185">Reference proteome</keyword>
<protein>
    <recommendedName>
        <fullName evidence="4 11">Phospholipase D</fullName>
        <ecNumber evidence="4 11">3.1.4.4</ecNumber>
    </recommendedName>
</protein>
<keyword evidence="7 11" id="KW-0378">Hydrolase</keyword>
<dbReference type="Gene3D" id="2.60.40.150">
    <property type="entry name" value="C2 domain"/>
    <property type="match status" value="1"/>
</dbReference>
<dbReference type="InterPro" id="IPR035892">
    <property type="entry name" value="C2_domain_sf"/>
</dbReference>
<dbReference type="SMART" id="SM00155">
    <property type="entry name" value="PLDc"/>
    <property type="match status" value="2"/>
</dbReference>
<feature type="domain" description="PLD phosphodiesterase" evidence="13">
    <location>
        <begin position="692"/>
        <end position="719"/>
    </location>
</feature>
<evidence type="ECO:0000259" key="12">
    <source>
        <dbReference type="PROSITE" id="PS50004"/>
    </source>
</evidence>
<evidence type="ECO:0000256" key="4">
    <source>
        <dbReference type="ARBA" id="ARBA00012027"/>
    </source>
</evidence>
<dbReference type="InterPro" id="IPR011402">
    <property type="entry name" value="PLipase_D_pln"/>
</dbReference>
<evidence type="ECO:0000256" key="7">
    <source>
        <dbReference type="ARBA" id="ARBA00022801"/>
    </source>
</evidence>
<dbReference type="PANTHER" id="PTHR18896">
    <property type="entry name" value="PHOSPHOLIPASE D"/>
    <property type="match status" value="1"/>
</dbReference>
<dbReference type="SUPFAM" id="SSF49562">
    <property type="entry name" value="C2 domain (Calcium/lipid-binding domain, CaLB)"/>
    <property type="match status" value="1"/>
</dbReference>
<feature type="domain" description="PLD phosphodiesterase" evidence="13">
    <location>
        <begin position="353"/>
        <end position="389"/>
    </location>
</feature>
<evidence type="ECO:0000256" key="1">
    <source>
        <dbReference type="ARBA" id="ARBA00000798"/>
    </source>
</evidence>
<evidence type="ECO:0000313" key="14">
    <source>
        <dbReference type="EMBL" id="CAK9208901.1"/>
    </source>
</evidence>
<dbReference type="SMART" id="SM00239">
    <property type="entry name" value="C2"/>
    <property type="match status" value="1"/>
</dbReference>
<keyword evidence="6" id="KW-0677">Repeat</keyword>
<reference evidence="14" key="1">
    <citation type="submission" date="2024-02" db="EMBL/GenBank/DDBJ databases">
        <authorList>
            <consortium name="ELIXIR-Norway"/>
            <consortium name="Elixir Norway"/>
        </authorList>
    </citation>
    <scope>NUCLEOTIDE SEQUENCE</scope>
</reference>
<evidence type="ECO:0000256" key="2">
    <source>
        <dbReference type="ARBA" id="ARBA00001913"/>
    </source>
</evidence>
<keyword evidence="8 11" id="KW-0106">Calcium</keyword>
<dbReference type="InterPro" id="IPR001736">
    <property type="entry name" value="PLipase_D/transphosphatidylase"/>
</dbReference>
<dbReference type="CDD" id="cd04015">
    <property type="entry name" value="C2_plant_PLD"/>
    <property type="match status" value="1"/>
</dbReference>
<comment type="cofactor">
    <cofactor evidence="2 11">
        <name>Ca(2+)</name>
        <dbReference type="ChEBI" id="CHEBI:29108"/>
    </cofactor>
</comment>
<organism evidence="14 15">
    <name type="scientific">Sphagnum troendelagicum</name>
    <dbReference type="NCBI Taxonomy" id="128251"/>
    <lineage>
        <taxon>Eukaryota</taxon>
        <taxon>Viridiplantae</taxon>
        <taxon>Streptophyta</taxon>
        <taxon>Embryophyta</taxon>
        <taxon>Bryophyta</taxon>
        <taxon>Sphagnophytina</taxon>
        <taxon>Sphagnopsida</taxon>
        <taxon>Sphagnales</taxon>
        <taxon>Sphagnaceae</taxon>
        <taxon>Sphagnum</taxon>
    </lineage>
</organism>
<dbReference type="Pfam" id="PF00614">
    <property type="entry name" value="PLDc"/>
    <property type="match status" value="1"/>
</dbReference>
<sequence length="847" mass="95672">MRQMTSKKTLLHGTLNVWLYEARRLPNMDLTSERLRQCFSFLPSCKTPFVRMKNKAKEHTHGHHPKGITSDPYASVVLAGARVARTRVISNNASPTWDEHFKIPVAHYVDAVEISIKDDDMLGAQYIGSVTIPVERVIDGQVIEGWQDVLNSSGNICHEGAQCRFKLFFTPVQNDPLFTQGVGGDGHDNHMVPDTYFPCRKGCDLTLYQDAHIFDGSIPEVMLEDGVKFQQHRCWEELCTAILDAHHMVYIAGWSIYHQVKLLRDTSGQIPEGGNLTLGELLKRKSAEGVRVLVLAWDDKTSHNNIMIKNEGLMGVHDEDTKRYFKNTAVRCVLAPRYGDSKLSWFRQQVVGTLYTHHQKLIIMDTQGTGGNSRKLTSFIGGLDLCDGRWDTPTHSMFATLQTLHKNDYHNPTFTVSFLSPRSLRGPRQPWHDWHCKIEGPAAYDILTNFEQRWKKATHWHDDELIQLERISWILSPKQPQPPEGDPNLYVTEHDAKNTWHVQVFRSIDSGSAKGFPKGVVEAEKQHLIWGKNIAIDISIQMAYIKAIRSAQHFVYIENQYFIGSSYNWPDYANAGANQLIPMELALKIASKIKAGERFAVYVIIPMWPEGVPDSAAMQEILYFQAQTMKMMYGVIANALREMGLLGKCHPQEFLNFYCLGNREVQTSVEPNPQAPPPANSKQALVQKNRRFMIYVHAKGMVVDDEYVICGSANINQRSMDGSRDTEIAMGGYQPHFTWAQKNGQPLGQVYGHRMSLWAEHLGVLEPAFTNPESLECVQRVNEMAQANWEQYIAEEVTDMRGHLLPYPVQVKDDGTLGALPGYETFPDVGGLVLGAQQGNLPDGLTT</sequence>
<name>A0ABP0TYY1_9BRYO</name>
<dbReference type="Pfam" id="PF00168">
    <property type="entry name" value="C2"/>
    <property type="match status" value="1"/>
</dbReference>
<dbReference type="PANTHER" id="PTHR18896:SF60">
    <property type="entry name" value="PHOSPHOLIPASE D"/>
    <property type="match status" value="1"/>
</dbReference>
<comment type="similarity">
    <text evidence="3 11">Belongs to the phospholipase D family. C2-PLD subfamily.</text>
</comment>
<dbReference type="Gene3D" id="3.30.870.10">
    <property type="entry name" value="Endonuclease Chain A"/>
    <property type="match status" value="2"/>
</dbReference>
<comment type="function">
    <text evidence="11">Hydrolyzes glycerol-phospholipids at the terminal phosphodiesteric bond.</text>
</comment>
<evidence type="ECO:0000256" key="11">
    <source>
        <dbReference type="PIRNR" id="PIRNR036470"/>
    </source>
</evidence>
<comment type="catalytic activity">
    <reaction evidence="1 11">
        <text>a 1,2-diacyl-sn-glycero-3-phosphocholine + H2O = a 1,2-diacyl-sn-glycero-3-phosphate + choline + H(+)</text>
        <dbReference type="Rhea" id="RHEA:14445"/>
        <dbReference type="ChEBI" id="CHEBI:15354"/>
        <dbReference type="ChEBI" id="CHEBI:15377"/>
        <dbReference type="ChEBI" id="CHEBI:15378"/>
        <dbReference type="ChEBI" id="CHEBI:57643"/>
        <dbReference type="ChEBI" id="CHEBI:58608"/>
        <dbReference type="EC" id="3.1.4.4"/>
    </reaction>
</comment>
<dbReference type="Pfam" id="PF12357">
    <property type="entry name" value="PLD_C"/>
    <property type="match status" value="1"/>
</dbReference>
<evidence type="ECO:0000256" key="6">
    <source>
        <dbReference type="ARBA" id="ARBA00022737"/>
    </source>
</evidence>
<feature type="domain" description="C2" evidence="12">
    <location>
        <begin position="1"/>
        <end position="147"/>
    </location>
</feature>
<dbReference type="EC" id="3.1.4.4" evidence="4 11"/>
<dbReference type="InterPro" id="IPR024632">
    <property type="entry name" value="PLipase_D_C"/>
</dbReference>
<dbReference type="InterPro" id="IPR000008">
    <property type="entry name" value="C2_dom"/>
</dbReference>
<proteinExistence type="inferred from homology"/>
<evidence type="ECO:0000256" key="3">
    <source>
        <dbReference type="ARBA" id="ARBA00010683"/>
    </source>
</evidence>
<dbReference type="PROSITE" id="PS50004">
    <property type="entry name" value="C2"/>
    <property type="match status" value="1"/>
</dbReference>
<dbReference type="EMBL" id="OZ019909">
    <property type="protein sequence ID" value="CAK9208901.1"/>
    <property type="molecule type" value="Genomic_DNA"/>
</dbReference>
<evidence type="ECO:0000256" key="9">
    <source>
        <dbReference type="ARBA" id="ARBA00022963"/>
    </source>
</evidence>
<dbReference type="PIRSF" id="PIRSF036470">
    <property type="entry name" value="PLD_plant"/>
    <property type="match status" value="1"/>
</dbReference>
<dbReference type="SUPFAM" id="SSF56024">
    <property type="entry name" value="Phospholipase D/nuclease"/>
    <property type="match status" value="2"/>
</dbReference>
<dbReference type="PROSITE" id="PS50035">
    <property type="entry name" value="PLD"/>
    <property type="match status" value="2"/>
</dbReference>